<comment type="caution">
    <text evidence="1">The sequence shown here is derived from an EMBL/GenBank/DDBJ whole genome shotgun (WGS) entry which is preliminary data.</text>
</comment>
<accession>A0A645EV04</accession>
<sequence length="94" mass="11369">MMEIFLHTIFLKRNTQHIYQYIIETYLTIIMIILIKDEKTKFLFSCLGKYHKIFSTKQSETQKQELEIISAIINFSYIQFRNCCFRAIVENNFS</sequence>
<dbReference type="EMBL" id="VSSQ01051750">
    <property type="protein sequence ID" value="MPN05845.1"/>
    <property type="molecule type" value="Genomic_DNA"/>
</dbReference>
<gene>
    <name evidence="1" type="ORF">SDC9_153099</name>
</gene>
<organism evidence="1">
    <name type="scientific">bioreactor metagenome</name>
    <dbReference type="NCBI Taxonomy" id="1076179"/>
    <lineage>
        <taxon>unclassified sequences</taxon>
        <taxon>metagenomes</taxon>
        <taxon>ecological metagenomes</taxon>
    </lineage>
</organism>
<protein>
    <submittedName>
        <fullName evidence="1">Uncharacterized protein</fullName>
    </submittedName>
</protein>
<proteinExistence type="predicted"/>
<reference evidence="1" key="1">
    <citation type="submission" date="2019-08" db="EMBL/GenBank/DDBJ databases">
        <authorList>
            <person name="Kucharzyk K."/>
            <person name="Murdoch R.W."/>
            <person name="Higgins S."/>
            <person name="Loffler F."/>
        </authorList>
    </citation>
    <scope>NUCLEOTIDE SEQUENCE</scope>
</reference>
<name>A0A645EV04_9ZZZZ</name>
<dbReference type="AlphaFoldDB" id="A0A645EV04"/>
<evidence type="ECO:0000313" key="1">
    <source>
        <dbReference type="EMBL" id="MPN05845.1"/>
    </source>
</evidence>